<evidence type="ECO:0000259" key="2">
    <source>
        <dbReference type="Pfam" id="PF20152"/>
    </source>
</evidence>
<dbReference type="Pfam" id="PF20152">
    <property type="entry name" value="DUF6534"/>
    <property type="match status" value="1"/>
</dbReference>
<feature type="domain" description="DUF6534" evidence="2">
    <location>
        <begin position="146"/>
        <end position="238"/>
    </location>
</feature>
<keyword evidence="1" id="KW-0812">Transmembrane</keyword>
<dbReference type="Proteomes" id="UP000183567">
    <property type="component" value="Unassembled WGS sequence"/>
</dbReference>
<name>A0A1J8PKG6_9AGAM</name>
<evidence type="ECO:0000313" key="4">
    <source>
        <dbReference type="Proteomes" id="UP000183567"/>
    </source>
</evidence>
<dbReference type="EMBL" id="LVVM01006037">
    <property type="protein sequence ID" value="OJA09047.1"/>
    <property type="molecule type" value="Genomic_DNA"/>
</dbReference>
<feature type="transmembrane region" description="Helical" evidence="1">
    <location>
        <begin position="138"/>
        <end position="161"/>
    </location>
</feature>
<sequence>MANNSTDFVWGPGLIGFTMATVFYGTALGQFIFYMQSFPRDTKKFKLFLAVIVSVSLLYYCCRFLITGDRPGSCLQFSGIFYAHRVWIITEYNRLITGIICALAVASLIFGTSCVDLLSLSQGSEVSLSLVTGGLLQWTQFATLASALCDVVITATVWWFLRPARTGNVRSKSNNYIKELTRIFIEMGLFSCLIAIMMAVFYQFQNGVIGRYYSAAPGALIGKTYLNSMMAVLNARKSIRERKDVDNSTMELPTIPTIR</sequence>
<proteinExistence type="predicted"/>
<evidence type="ECO:0000256" key="1">
    <source>
        <dbReference type="SAM" id="Phobius"/>
    </source>
</evidence>
<feature type="transmembrane region" description="Helical" evidence="1">
    <location>
        <begin position="14"/>
        <end position="35"/>
    </location>
</feature>
<dbReference type="PANTHER" id="PTHR40465:SF1">
    <property type="entry name" value="DUF6534 DOMAIN-CONTAINING PROTEIN"/>
    <property type="match status" value="1"/>
</dbReference>
<protein>
    <recommendedName>
        <fullName evidence="2">DUF6534 domain-containing protein</fullName>
    </recommendedName>
</protein>
<feature type="transmembrane region" description="Helical" evidence="1">
    <location>
        <begin position="72"/>
        <end position="88"/>
    </location>
</feature>
<dbReference type="AlphaFoldDB" id="A0A1J8PKG6"/>
<feature type="transmembrane region" description="Helical" evidence="1">
    <location>
        <begin position="47"/>
        <end position="66"/>
    </location>
</feature>
<dbReference type="OrthoDB" id="2971182at2759"/>
<feature type="transmembrane region" description="Helical" evidence="1">
    <location>
        <begin position="95"/>
        <end position="118"/>
    </location>
</feature>
<dbReference type="PANTHER" id="PTHR40465">
    <property type="entry name" value="CHROMOSOME 1, WHOLE GENOME SHOTGUN SEQUENCE"/>
    <property type="match status" value="1"/>
</dbReference>
<dbReference type="InterPro" id="IPR045339">
    <property type="entry name" value="DUF6534"/>
</dbReference>
<feature type="transmembrane region" description="Helical" evidence="1">
    <location>
        <begin position="182"/>
        <end position="202"/>
    </location>
</feature>
<reference evidence="3 4" key="1">
    <citation type="submission" date="2016-03" db="EMBL/GenBank/DDBJ databases">
        <title>Comparative genomics of the ectomycorrhizal sister species Rhizopogon vinicolor and Rhizopogon vesiculosus (Basidiomycota: Boletales) reveals a divergence of the mating type B locus.</title>
        <authorList>
            <person name="Mujic A.B."/>
            <person name="Kuo A."/>
            <person name="Tritt A."/>
            <person name="Lipzen A."/>
            <person name="Chen C."/>
            <person name="Johnson J."/>
            <person name="Sharma A."/>
            <person name="Barry K."/>
            <person name="Grigoriev I.V."/>
            <person name="Spatafora J.W."/>
        </authorList>
    </citation>
    <scope>NUCLEOTIDE SEQUENCE [LARGE SCALE GENOMIC DNA]</scope>
    <source>
        <strain evidence="3 4">AM-OR11-056</strain>
    </source>
</reference>
<comment type="caution">
    <text evidence="3">The sequence shown here is derived from an EMBL/GenBank/DDBJ whole genome shotgun (WGS) entry which is preliminary data.</text>
</comment>
<keyword evidence="1" id="KW-1133">Transmembrane helix</keyword>
<accession>A0A1J8PKG6</accession>
<keyword evidence="4" id="KW-1185">Reference proteome</keyword>
<evidence type="ECO:0000313" key="3">
    <source>
        <dbReference type="EMBL" id="OJA09047.1"/>
    </source>
</evidence>
<gene>
    <name evidence="3" type="ORF">AZE42_04733</name>
</gene>
<organism evidence="3 4">
    <name type="scientific">Rhizopogon vesiculosus</name>
    <dbReference type="NCBI Taxonomy" id="180088"/>
    <lineage>
        <taxon>Eukaryota</taxon>
        <taxon>Fungi</taxon>
        <taxon>Dikarya</taxon>
        <taxon>Basidiomycota</taxon>
        <taxon>Agaricomycotina</taxon>
        <taxon>Agaricomycetes</taxon>
        <taxon>Agaricomycetidae</taxon>
        <taxon>Boletales</taxon>
        <taxon>Suillineae</taxon>
        <taxon>Rhizopogonaceae</taxon>
        <taxon>Rhizopogon</taxon>
    </lineage>
</organism>
<keyword evidence="1" id="KW-0472">Membrane</keyword>
<feature type="transmembrane region" description="Helical" evidence="1">
    <location>
        <begin position="214"/>
        <end position="233"/>
    </location>
</feature>